<evidence type="ECO:0000256" key="1">
    <source>
        <dbReference type="SAM" id="MobiDB-lite"/>
    </source>
</evidence>
<dbReference type="Gramene" id="OE9A106814T1">
    <property type="protein sequence ID" value="OE9A106814C1"/>
    <property type="gene ID" value="OE9A106814"/>
</dbReference>
<proteinExistence type="predicted"/>
<accession>A0A8S0V7R2</accession>
<keyword evidence="3" id="KW-1185">Reference proteome</keyword>
<comment type="caution">
    <text evidence="2">The sequence shown here is derived from an EMBL/GenBank/DDBJ whole genome shotgun (WGS) entry which is preliminary data.</text>
</comment>
<reference evidence="2 3" key="1">
    <citation type="submission" date="2019-12" db="EMBL/GenBank/DDBJ databases">
        <authorList>
            <person name="Alioto T."/>
            <person name="Alioto T."/>
            <person name="Gomez Garrido J."/>
        </authorList>
    </citation>
    <scope>NUCLEOTIDE SEQUENCE [LARGE SCALE GENOMIC DNA]</scope>
</reference>
<sequence length="125" mass="14089">MEVIPLFEVGEDGSSCDEIKLESESSPLPDLMFPLTRSEMEVDMVIVFIMPDYARTLARCKVDDVELVLMVHNRRVLTMQASFIWAKSLSNDRVEGSRRGQEQGSKQLQEEKFSLGEVSQCLGSS</sequence>
<evidence type="ECO:0000313" key="2">
    <source>
        <dbReference type="EMBL" id="CAA3026026.1"/>
    </source>
</evidence>
<organism evidence="2 3">
    <name type="scientific">Olea europaea subsp. europaea</name>
    <dbReference type="NCBI Taxonomy" id="158383"/>
    <lineage>
        <taxon>Eukaryota</taxon>
        <taxon>Viridiplantae</taxon>
        <taxon>Streptophyta</taxon>
        <taxon>Embryophyta</taxon>
        <taxon>Tracheophyta</taxon>
        <taxon>Spermatophyta</taxon>
        <taxon>Magnoliopsida</taxon>
        <taxon>eudicotyledons</taxon>
        <taxon>Gunneridae</taxon>
        <taxon>Pentapetalae</taxon>
        <taxon>asterids</taxon>
        <taxon>lamiids</taxon>
        <taxon>Lamiales</taxon>
        <taxon>Oleaceae</taxon>
        <taxon>Oleeae</taxon>
        <taxon>Olea</taxon>
    </lineage>
</organism>
<protein>
    <submittedName>
        <fullName evidence="2">Uncharacterized protein</fullName>
    </submittedName>
</protein>
<name>A0A8S0V7R2_OLEEU</name>
<dbReference type="AlphaFoldDB" id="A0A8S0V7R2"/>
<dbReference type="EMBL" id="CACTIH010009149">
    <property type="protein sequence ID" value="CAA3026026.1"/>
    <property type="molecule type" value="Genomic_DNA"/>
</dbReference>
<feature type="compositionally biased region" description="Basic and acidic residues" evidence="1">
    <location>
        <begin position="92"/>
        <end position="101"/>
    </location>
</feature>
<evidence type="ECO:0000313" key="3">
    <source>
        <dbReference type="Proteomes" id="UP000594638"/>
    </source>
</evidence>
<feature type="region of interest" description="Disordered" evidence="1">
    <location>
        <begin position="92"/>
        <end position="125"/>
    </location>
</feature>
<dbReference type="Proteomes" id="UP000594638">
    <property type="component" value="Unassembled WGS sequence"/>
</dbReference>
<gene>
    <name evidence="2" type="ORF">OLEA9_A106814</name>
</gene>